<name>A0A168AUD9_9HYPO</name>
<reference evidence="9 10" key="1">
    <citation type="journal article" date="2016" name="Genome Biol. Evol.">
        <title>Divergent and convergent evolution of fungal pathogenicity.</title>
        <authorList>
            <person name="Shang Y."/>
            <person name="Xiao G."/>
            <person name="Zheng P."/>
            <person name="Cen K."/>
            <person name="Zhan S."/>
            <person name="Wang C."/>
        </authorList>
    </citation>
    <scope>NUCLEOTIDE SEQUENCE [LARGE SCALE GENOMIC DNA]</scope>
    <source>
        <strain evidence="9 10">RCEF 2490</strain>
    </source>
</reference>
<keyword evidence="2 7" id="KW-0690">Ribosome biogenesis</keyword>
<dbReference type="GO" id="GO:0006364">
    <property type="term" value="P:rRNA processing"/>
    <property type="evidence" value="ECO:0007669"/>
    <property type="project" value="UniProtKB-KW"/>
</dbReference>
<accession>A0A168AUD9</accession>
<dbReference type="PANTHER" id="PTHR17039:SF0">
    <property type="entry name" value="U3 SMALL NUCLEOLAR RIBONUCLEOPROTEIN PROTEIN MPP10"/>
    <property type="match status" value="1"/>
</dbReference>
<feature type="compositionally biased region" description="Basic residues" evidence="8">
    <location>
        <begin position="664"/>
        <end position="675"/>
    </location>
</feature>
<feature type="compositionally biased region" description="Acidic residues" evidence="8">
    <location>
        <begin position="396"/>
        <end position="410"/>
    </location>
</feature>
<dbReference type="EMBL" id="AZGY01000011">
    <property type="protein sequence ID" value="KZZ94369.1"/>
    <property type="molecule type" value="Genomic_DNA"/>
</dbReference>
<feature type="compositionally biased region" description="Acidic residues" evidence="8">
    <location>
        <begin position="327"/>
        <end position="341"/>
    </location>
</feature>
<evidence type="ECO:0000256" key="6">
    <source>
        <dbReference type="ARBA" id="ARBA00029455"/>
    </source>
</evidence>
<dbReference type="PANTHER" id="PTHR17039">
    <property type="entry name" value="U3 SMALL NUCLEOLAR RIBONUCLEOPROTEIN PROTEIN MPP10"/>
    <property type="match status" value="1"/>
</dbReference>
<dbReference type="GO" id="GO:0005732">
    <property type="term" value="C:sno(s)RNA-containing ribonucleoprotein complex"/>
    <property type="evidence" value="ECO:0007669"/>
    <property type="project" value="UniProtKB-UniRule"/>
</dbReference>
<dbReference type="PIRSF" id="PIRSF017300">
    <property type="entry name" value="snoRNP_Mpp10"/>
    <property type="match status" value="1"/>
</dbReference>
<dbReference type="GO" id="GO:0032040">
    <property type="term" value="C:small-subunit processome"/>
    <property type="evidence" value="ECO:0007669"/>
    <property type="project" value="TreeGrafter"/>
</dbReference>
<protein>
    <recommendedName>
        <fullName evidence="7">U3 small nucleolar ribonucleoprotein protein MPP10</fullName>
    </recommendedName>
</protein>
<evidence type="ECO:0000256" key="7">
    <source>
        <dbReference type="PIRNR" id="PIRNR017300"/>
    </source>
</evidence>
<comment type="similarity">
    <text evidence="6 7">Belongs to the MPP10 family.</text>
</comment>
<evidence type="ECO:0000256" key="4">
    <source>
        <dbReference type="ARBA" id="ARBA00023242"/>
    </source>
</evidence>
<keyword evidence="5 7" id="KW-0687">Ribonucleoprotein</keyword>
<keyword evidence="4 7" id="KW-0539">Nucleus</keyword>
<sequence length="744" mass="81812">MASASKPSAKPPASAGMADFIAGLKQENRHKFLEPTASIPNTSLGLVKETLESVAAQASDLQSQRLKESRKRKRGESRGDSEALKLRKVYLDGFKTEQVWQQARKIINGVLQFTDRLTEELEEGGQVIAEEGIDATDKPQSLTFGEDGFEVGSDNEEDEDDVDSADGADSESDEDDAALANGVDDETGNDDSNDDVEDEISENEIGDEEGHANEESTFGDEDEEDENNEFVQDPNGLNDGFFSIDAFNKQTQLWEDQDARGDAATDQDSDDEDINWGADPLAPSKPSGKTSKRTRSQVETTSGDEEDEDEEDGPTFGNMSLDAPEGASDDEDLDPEDEDGSDANANEIYYKDFFAPPARKDKKGKPRGKKAVHFEPEEVRQQDMERAMGDVKRDLFEDDDSDNEGSDDALSDVSAGDIKSRRSTHERRQAKLAEEIRKLEAASVAKREWTLSGEATAVDRPVNSLIEEDLDFEHVGKPVPVITPEVSESIEDLVKRRILSQEFDEVLRRRPNTDGLPANATRRGLVEVDDSKASKGLAEIYEEEHVKQANPDTYMSQSDEKLQKEEKEIEAMWRDVSGRLDALSSWHYKPRPAAATLSVVSDIATISMEDAQPSTAQGIAGAEAASRMAPQEMYKAGESAAGEVVTKAGLPLAREELSREEKTRRRRRHKERLRKAGGVDGAAGAGRQPQQQQPGRTRAQMQRDTVAELRKGGVKVINRKGEITDVDGNKARAKRTLGSGAFKL</sequence>
<dbReference type="STRING" id="1081109.A0A168AUD9"/>
<dbReference type="InterPro" id="IPR012173">
    <property type="entry name" value="Mpp10"/>
</dbReference>
<proteinExistence type="inferred from homology"/>
<evidence type="ECO:0000256" key="5">
    <source>
        <dbReference type="ARBA" id="ARBA00023274"/>
    </source>
</evidence>
<evidence type="ECO:0000313" key="10">
    <source>
        <dbReference type="Proteomes" id="UP000078544"/>
    </source>
</evidence>
<feature type="compositionally biased region" description="Basic residues" evidence="8">
    <location>
        <begin position="360"/>
        <end position="371"/>
    </location>
</feature>
<keyword evidence="3 7" id="KW-0698">rRNA processing</keyword>
<dbReference type="OrthoDB" id="445326at2759"/>
<dbReference type="Pfam" id="PF04006">
    <property type="entry name" value="Mpp10"/>
    <property type="match status" value="1"/>
</dbReference>
<dbReference type="GO" id="GO:0034457">
    <property type="term" value="C:Mpp10 complex"/>
    <property type="evidence" value="ECO:0007669"/>
    <property type="project" value="UniProtKB-UniRule"/>
</dbReference>
<feature type="region of interest" description="Disordered" evidence="8">
    <location>
        <begin position="56"/>
        <end position="82"/>
    </location>
</feature>
<feature type="compositionally biased region" description="Basic and acidic residues" evidence="8">
    <location>
        <begin position="654"/>
        <end position="663"/>
    </location>
</feature>
<feature type="compositionally biased region" description="Acidic residues" evidence="8">
    <location>
        <begin position="147"/>
        <end position="207"/>
    </location>
</feature>
<gene>
    <name evidence="9" type="ORF">AAL_05336</name>
</gene>
<feature type="compositionally biased region" description="Basic and acidic residues" evidence="8">
    <location>
        <begin position="372"/>
        <end position="395"/>
    </location>
</feature>
<feature type="compositionally biased region" description="Low complexity" evidence="8">
    <location>
        <begin position="685"/>
        <end position="700"/>
    </location>
</feature>
<feature type="region of interest" description="Disordered" evidence="8">
    <location>
        <begin position="129"/>
        <end position="430"/>
    </location>
</feature>
<feature type="compositionally biased region" description="Acidic residues" evidence="8">
    <location>
        <begin position="217"/>
        <end position="228"/>
    </location>
</feature>
<comment type="caution">
    <text evidence="9">The sequence shown here is derived from an EMBL/GenBank/DDBJ whole genome shotgun (WGS) entry which is preliminary data.</text>
</comment>
<comment type="function">
    <text evidence="7">Involved in nucleolar processing of pre-18S ribosomal RNA.</text>
</comment>
<dbReference type="Proteomes" id="UP000078544">
    <property type="component" value="Unassembled WGS sequence"/>
</dbReference>
<evidence type="ECO:0000313" key="9">
    <source>
        <dbReference type="EMBL" id="KZZ94369.1"/>
    </source>
</evidence>
<comment type="subcellular location">
    <subcellularLocation>
        <location evidence="1 7">Nucleus</location>
        <location evidence="1 7">Nucleolus</location>
    </subcellularLocation>
</comment>
<evidence type="ECO:0000256" key="3">
    <source>
        <dbReference type="ARBA" id="ARBA00022552"/>
    </source>
</evidence>
<dbReference type="AlphaFoldDB" id="A0A168AUD9"/>
<evidence type="ECO:0000256" key="2">
    <source>
        <dbReference type="ARBA" id="ARBA00022517"/>
    </source>
</evidence>
<keyword evidence="10" id="KW-1185">Reference proteome</keyword>
<evidence type="ECO:0000256" key="8">
    <source>
        <dbReference type="SAM" id="MobiDB-lite"/>
    </source>
</evidence>
<organism evidence="9 10">
    <name type="scientific">Moelleriella libera RCEF 2490</name>
    <dbReference type="NCBI Taxonomy" id="1081109"/>
    <lineage>
        <taxon>Eukaryota</taxon>
        <taxon>Fungi</taxon>
        <taxon>Dikarya</taxon>
        <taxon>Ascomycota</taxon>
        <taxon>Pezizomycotina</taxon>
        <taxon>Sordariomycetes</taxon>
        <taxon>Hypocreomycetidae</taxon>
        <taxon>Hypocreales</taxon>
        <taxon>Clavicipitaceae</taxon>
        <taxon>Moelleriella</taxon>
    </lineage>
</organism>
<evidence type="ECO:0000256" key="1">
    <source>
        <dbReference type="ARBA" id="ARBA00004604"/>
    </source>
</evidence>
<feature type="compositionally biased region" description="Acidic residues" evidence="8">
    <location>
        <begin position="265"/>
        <end position="274"/>
    </location>
</feature>
<feature type="compositionally biased region" description="Acidic residues" evidence="8">
    <location>
        <begin position="302"/>
        <end position="313"/>
    </location>
</feature>
<feature type="region of interest" description="Disordered" evidence="8">
    <location>
        <begin position="654"/>
        <end position="713"/>
    </location>
</feature>